<evidence type="ECO:0000313" key="2">
    <source>
        <dbReference type="Proteomes" id="UP000799755"/>
    </source>
</evidence>
<dbReference type="EMBL" id="MU003524">
    <property type="protein sequence ID" value="KAF2466616.1"/>
    <property type="molecule type" value="Genomic_DNA"/>
</dbReference>
<organism evidence="1 2">
    <name type="scientific">Lindgomyces ingoldianus</name>
    <dbReference type="NCBI Taxonomy" id="673940"/>
    <lineage>
        <taxon>Eukaryota</taxon>
        <taxon>Fungi</taxon>
        <taxon>Dikarya</taxon>
        <taxon>Ascomycota</taxon>
        <taxon>Pezizomycotina</taxon>
        <taxon>Dothideomycetes</taxon>
        <taxon>Pleosporomycetidae</taxon>
        <taxon>Pleosporales</taxon>
        <taxon>Lindgomycetaceae</taxon>
        <taxon>Lindgomyces</taxon>
    </lineage>
</organism>
<comment type="caution">
    <text evidence="1">The sequence shown here is derived from an EMBL/GenBank/DDBJ whole genome shotgun (WGS) entry which is preliminary data.</text>
</comment>
<keyword evidence="2" id="KW-1185">Reference proteome</keyword>
<gene>
    <name evidence="1" type="ORF">BDR25DRAFT_377201</name>
</gene>
<dbReference type="Proteomes" id="UP000799755">
    <property type="component" value="Unassembled WGS sequence"/>
</dbReference>
<sequence length="411" mass="42499">MENVGIGRLVGLKEGIEKVGTCRVVGLNDGIEKFSEGIGGAAKLADLEVGIEKDEMGGLVGLNDGIEKFREGAVKLVDRNVGIENVGVGRLVSPNDGTEKFSEGIGGISKLVALNVGIEKVGTGRSVGLKDGMERLREGMGSSGGVGLTEGIEPVDNRTDGRIDDTEAGSDKFTVGNGADTDGRASKVEDPADGNLVGIDRTIGRDTFEGRIGNGIEGSTAVERGSEGRKEGTETFRVGKGTDTDGSRTDVESPAEGDRDGVAIDVDTFTIGSATDREAKVIDTFSDGTRIDADVESPGNAEDGSMMVMVTVGSGIMDGFDNEDTDGSETGTESPRDGERKDTAGMPRVWPPGPIGNLAEKDSAANGLGGRPPEGWGMPEGSAHVVSAPSVMLKRPRAKIDAARSMVDSPD</sequence>
<reference evidence="1" key="1">
    <citation type="journal article" date="2020" name="Stud. Mycol.">
        <title>101 Dothideomycetes genomes: a test case for predicting lifestyles and emergence of pathogens.</title>
        <authorList>
            <person name="Haridas S."/>
            <person name="Albert R."/>
            <person name="Binder M."/>
            <person name="Bloem J."/>
            <person name="Labutti K."/>
            <person name="Salamov A."/>
            <person name="Andreopoulos B."/>
            <person name="Baker S."/>
            <person name="Barry K."/>
            <person name="Bills G."/>
            <person name="Bluhm B."/>
            <person name="Cannon C."/>
            <person name="Castanera R."/>
            <person name="Culley D."/>
            <person name="Daum C."/>
            <person name="Ezra D."/>
            <person name="Gonzalez J."/>
            <person name="Henrissat B."/>
            <person name="Kuo A."/>
            <person name="Liang C."/>
            <person name="Lipzen A."/>
            <person name="Lutzoni F."/>
            <person name="Magnuson J."/>
            <person name="Mondo S."/>
            <person name="Nolan M."/>
            <person name="Ohm R."/>
            <person name="Pangilinan J."/>
            <person name="Park H.-J."/>
            <person name="Ramirez L."/>
            <person name="Alfaro M."/>
            <person name="Sun H."/>
            <person name="Tritt A."/>
            <person name="Yoshinaga Y."/>
            <person name="Zwiers L.-H."/>
            <person name="Turgeon B."/>
            <person name="Goodwin S."/>
            <person name="Spatafora J."/>
            <person name="Crous P."/>
            <person name="Grigoriev I."/>
        </authorList>
    </citation>
    <scope>NUCLEOTIDE SEQUENCE</scope>
    <source>
        <strain evidence="1">ATCC 200398</strain>
    </source>
</reference>
<protein>
    <submittedName>
        <fullName evidence="1">Uncharacterized protein</fullName>
    </submittedName>
</protein>
<accession>A0ACB6QIB1</accession>
<proteinExistence type="predicted"/>
<name>A0ACB6QIB1_9PLEO</name>
<evidence type="ECO:0000313" key="1">
    <source>
        <dbReference type="EMBL" id="KAF2466616.1"/>
    </source>
</evidence>